<accession>A0ABY9DCZ7</accession>
<reference evidence="1 2" key="1">
    <citation type="journal article" date="2023" name="Hortic Res">
        <title>The complete reference genome for grapevine (Vitis vinifera L.) genetics and breeding.</title>
        <authorList>
            <person name="Shi X."/>
            <person name="Cao S."/>
            <person name="Wang X."/>
            <person name="Huang S."/>
            <person name="Wang Y."/>
            <person name="Liu Z."/>
            <person name="Liu W."/>
            <person name="Leng X."/>
            <person name="Peng Y."/>
            <person name="Wang N."/>
            <person name="Wang Y."/>
            <person name="Ma Z."/>
            <person name="Xu X."/>
            <person name="Zhang F."/>
            <person name="Xue H."/>
            <person name="Zhong H."/>
            <person name="Wang Y."/>
            <person name="Zhang K."/>
            <person name="Velt A."/>
            <person name="Avia K."/>
            <person name="Holtgrawe D."/>
            <person name="Grimplet J."/>
            <person name="Matus J.T."/>
            <person name="Ware D."/>
            <person name="Wu X."/>
            <person name="Wang H."/>
            <person name="Liu C."/>
            <person name="Fang Y."/>
            <person name="Rustenholz C."/>
            <person name="Cheng Z."/>
            <person name="Xiao H."/>
            <person name="Zhou Y."/>
        </authorList>
    </citation>
    <scope>NUCLEOTIDE SEQUENCE [LARGE SCALE GENOMIC DNA]</scope>
    <source>
        <strain evidence="2">cv. Pinot noir / PN40024</strain>
        <tissue evidence="1">Leaf</tissue>
    </source>
</reference>
<proteinExistence type="predicted"/>
<dbReference type="Proteomes" id="UP001227230">
    <property type="component" value="Chromosome 15"/>
</dbReference>
<evidence type="ECO:0000313" key="1">
    <source>
        <dbReference type="EMBL" id="WKA05255.1"/>
    </source>
</evidence>
<organism evidence="1 2">
    <name type="scientific">Vitis vinifera</name>
    <name type="common">Grape</name>
    <dbReference type="NCBI Taxonomy" id="29760"/>
    <lineage>
        <taxon>Eukaryota</taxon>
        <taxon>Viridiplantae</taxon>
        <taxon>Streptophyta</taxon>
        <taxon>Embryophyta</taxon>
        <taxon>Tracheophyta</taxon>
        <taxon>Spermatophyta</taxon>
        <taxon>Magnoliopsida</taxon>
        <taxon>eudicotyledons</taxon>
        <taxon>Gunneridae</taxon>
        <taxon>Pentapetalae</taxon>
        <taxon>rosids</taxon>
        <taxon>Vitales</taxon>
        <taxon>Vitaceae</taxon>
        <taxon>Viteae</taxon>
        <taxon>Vitis</taxon>
    </lineage>
</organism>
<gene>
    <name evidence="1" type="ORF">VitviT2T_023230</name>
</gene>
<name>A0ABY9DCZ7_VITVI</name>
<keyword evidence="2" id="KW-1185">Reference proteome</keyword>
<protein>
    <submittedName>
        <fullName evidence="1">Uncharacterized protein</fullName>
    </submittedName>
</protein>
<evidence type="ECO:0000313" key="2">
    <source>
        <dbReference type="Proteomes" id="UP001227230"/>
    </source>
</evidence>
<dbReference type="EMBL" id="CP126662">
    <property type="protein sequence ID" value="WKA05255.1"/>
    <property type="molecule type" value="Genomic_DNA"/>
</dbReference>
<sequence length="132" mass="15843">MEAGNENAQDPPPFEDDLDEHTAVQNQLSQLRHQLEHQQREHQYQMEDIIARQEDLMQQLQHNLWLQWQSITCKHMQDSQRDIECLMSAKKLVNFIFQQSLTNCNIKRCRSSSTDEPFIFRNWTIRVQLISF</sequence>